<evidence type="ECO:0000256" key="1">
    <source>
        <dbReference type="SAM" id="Phobius"/>
    </source>
</evidence>
<name>A0ABR9P7L0_9ACTN</name>
<keyword evidence="1" id="KW-0812">Transmembrane</keyword>
<keyword evidence="3" id="KW-1185">Reference proteome</keyword>
<reference evidence="2 3" key="1">
    <citation type="submission" date="2020-09" db="EMBL/GenBank/DDBJ databases">
        <title>Diversity and distribution of actinomycetes associated with coral in the coast of Hainan.</title>
        <authorList>
            <person name="Li F."/>
        </authorList>
    </citation>
    <scope>NUCLEOTIDE SEQUENCE [LARGE SCALE GENOMIC DNA]</scope>
    <source>
        <strain evidence="2 3">HNM0947</strain>
    </source>
</reference>
<feature type="transmembrane region" description="Helical" evidence="1">
    <location>
        <begin position="21"/>
        <end position="40"/>
    </location>
</feature>
<protein>
    <submittedName>
        <fullName evidence="2">Uncharacterized protein</fullName>
    </submittedName>
</protein>
<evidence type="ECO:0000313" key="2">
    <source>
        <dbReference type="EMBL" id="MBE2999826.1"/>
    </source>
</evidence>
<accession>A0ABR9P7L0</accession>
<keyword evidence="1" id="KW-1133">Transmembrane helix</keyword>
<comment type="caution">
    <text evidence="2">The sequence shown here is derived from an EMBL/GenBank/DDBJ whole genome shotgun (WGS) entry which is preliminary data.</text>
</comment>
<dbReference type="Proteomes" id="UP000806528">
    <property type="component" value="Unassembled WGS sequence"/>
</dbReference>
<keyword evidence="1" id="KW-0472">Membrane</keyword>
<dbReference type="EMBL" id="JADBGI010000011">
    <property type="protein sequence ID" value="MBE2999826.1"/>
    <property type="molecule type" value="Genomic_DNA"/>
</dbReference>
<sequence>MTGMEDGLPLMHRRLRNAWTAVHVVLVLAGAVALVVWGSTDGNAERLWEDFWGGLLDLQHRVASLISWPWPWND</sequence>
<proteinExistence type="predicted"/>
<evidence type="ECO:0000313" key="3">
    <source>
        <dbReference type="Proteomes" id="UP000806528"/>
    </source>
</evidence>
<organism evidence="2 3">
    <name type="scientific">Nocardiopsis coralli</name>
    <dbReference type="NCBI Taxonomy" id="2772213"/>
    <lineage>
        <taxon>Bacteria</taxon>
        <taxon>Bacillati</taxon>
        <taxon>Actinomycetota</taxon>
        <taxon>Actinomycetes</taxon>
        <taxon>Streptosporangiales</taxon>
        <taxon>Nocardiopsidaceae</taxon>
        <taxon>Nocardiopsis</taxon>
    </lineage>
</organism>
<dbReference type="RefSeq" id="WP_193122446.1">
    <property type="nucleotide sequence ID" value="NZ_JADBGI010000011.1"/>
</dbReference>
<gene>
    <name evidence="2" type="ORF">IDM40_14080</name>
</gene>